<keyword evidence="2" id="KW-1185">Reference proteome</keyword>
<protein>
    <submittedName>
        <fullName evidence="1">Uncharacterized protein</fullName>
    </submittedName>
</protein>
<dbReference type="Proteomes" id="UP000626092">
    <property type="component" value="Unassembled WGS sequence"/>
</dbReference>
<dbReference type="OrthoDB" id="688025at2759"/>
<reference evidence="1" key="1">
    <citation type="submission" date="2019-11" db="EMBL/GenBank/DDBJ databases">
        <authorList>
            <person name="Liu Y."/>
            <person name="Hou J."/>
            <person name="Li T.-Q."/>
            <person name="Guan C.-H."/>
            <person name="Wu X."/>
            <person name="Wu H.-Z."/>
            <person name="Ling F."/>
            <person name="Zhang R."/>
            <person name="Shi X.-G."/>
            <person name="Ren J.-P."/>
            <person name="Chen E.-F."/>
            <person name="Sun J.-M."/>
        </authorList>
    </citation>
    <scope>NUCLEOTIDE SEQUENCE</scope>
    <source>
        <strain evidence="1">Adult_tree_wgs_1</strain>
        <tissue evidence="1">Leaves</tissue>
    </source>
</reference>
<dbReference type="EMBL" id="WJXA01000001">
    <property type="protein sequence ID" value="KAF7152335.1"/>
    <property type="molecule type" value="Genomic_DNA"/>
</dbReference>
<accession>A0A834LTY8</accession>
<organism evidence="1 2">
    <name type="scientific">Rhododendron simsii</name>
    <name type="common">Sims's rhododendron</name>
    <dbReference type="NCBI Taxonomy" id="118357"/>
    <lineage>
        <taxon>Eukaryota</taxon>
        <taxon>Viridiplantae</taxon>
        <taxon>Streptophyta</taxon>
        <taxon>Embryophyta</taxon>
        <taxon>Tracheophyta</taxon>
        <taxon>Spermatophyta</taxon>
        <taxon>Magnoliopsida</taxon>
        <taxon>eudicotyledons</taxon>
        <taxon>Gunneridae</taxon>
        <taxon>Pentapetalae</taxon>
        <taxon>asterids</taxon>
        <taxon>Ericales</taxon>
        <taxon>Ericaceae</taxon>
        <taxon>Ericoideae</taxon>
        <taxon>Rhodoreae</taxon>
        <taxon>Rhododendron</taxon>
    </lineage>
</organism>
<evidence type="ECO:0000313" key="1">
    <source>
        <dbReference type="EMBL" id="KAF7152335.1"/>
    </source>
</evidence>
<comment type="caution">
    <text evidence="1">The sequence shown here is derived from an EMBL/GenBank/DDBJ whole genome shotgun (WGS) entry which is preliminary data.</text>
</comment>
<evidence type="ECO:0000313" key="2">
    <source>
        <dbReference type="Proteomes" id="UP000626092"/>
    </source>
</evidence>
<name>A0A834LTY8_RHOSS</name>
<proteinExistence type="predicted"/>
<dbReference type="PANTHER" id="PTHR35486">
    <property type="entry name" value="EXPRESSED PROTEIN"/>
    <property type="match status" value="1"/>
</dbReference>
<dbReference type="PANTHER" id="PTHR35486:SF1">
    <property type="entry name" value="OS02G0689500 PROTEIN"/>
    <property type="match status" value="1"/>
</dbReference>
<gene>
    <name evidence="1" type="ORF">RHSIM_Rhsim01G0144500</name>
</gene>
<dbReference type="AlphaFoldDB" id="A0A834LTY8"/>
<sequence>MRCKKHLTDFSSSVGVCASCLRERLFILVAAQAQDDRRNSDSHLPPPPLLFPRSVSPPYVCRQNSDWNRHRPSLKDQLFFSTPQVGPTRAYDTSPAKEKVKSTARFSLFSRLLFRSKARKKTVDSDLNSVNSSAASTGSWFSNMLSGHRKKQSAAEFGRRIGRNRDRGMSPARVSDYGHEADWFDGSSVYSSASSRSWWQTPRRAASRHAAGGRLSQSRSGNISGMTFCLSPLVRASPSRNWNQKGVTPEMAFSGEIRFPVNLSTAAAFCANRSRKLADFGRSNHNHLMR</sequence>